<protein>
    <submittedName>
        <fullName evidence="1">PEP-CTERM/exosortase system-associated acyltransferase</fullName>
    </submittedName>
</protein>
<keyword evidence="1" id="KW-0808">Transferase</keyword>
<evidence type="ECO:0000313" key="1">
    <source>
        <dbReference type="EMBL" id="MDT0581096.1"/>
    </source>
</evidence>
<organism evidence="1 2">
    <name type="scientific">Brumicola blandensis</name>
    <dbReference type="NCBI Taxonomy" id="3075611"/>
    <lineage>
        <taxon>Bacteria</taxon>
        <taxon>Pseudomonadati</taxon>
        <taxon>Pseudomonadota</taxon>
        <taxon>Gammaproteobacteria</taxon>
        <taxon>Alteromonadales</taxon>
        <taxon>Alteromonadaceae</taxon>
        <taxon>Brumicola</taxon>
    </lineage>
</organism>
<dbReference type="InterPro" id="IPR022484">
    <property type="entry name" value="PEP-CTERM/exosrtase_acylTfrase"/>
</dbReference>
<dbReference type="AlphaFoldDB" id="A0AAW8QVF0"/>
<dbReference type="EMBL" id="JAVRIE010000001">
    <property type="protein sequence ID" value="MDT0581096.1"/>
    <property type="molecule type" value="Genomic_DNA"/>
</dbReference>
<dbReference type="Proteomes" id="UP001249020">
    <property type="component" value="Unassembled WGS sequence"/>
</dbReference>
<dbReference type="GO" id="GO:0016746">
    <property type="term" value="F:acyltransferase activity"/>
    <property type="evidence" value="ECO:0007669"/>
    <property type="project" value="UniProtKB-KW"/>
</dbReference>
<reference evidence="1 2" key="1">
    <citation type="submission" date="2023-09" db="EMBL/GenBank/DDBJ databases">
        <authorList>
            <person name="Rey-Velasco X."/>
        </authorList>
    </citation>
    <scope>NUCLEOTIDE SEQUENCE [LARGE SCALE GENOMIC DNA]</scope>
    <source>
        <strain evidence="1 2">W409</strain>
    </source>
</reference>
<dbReference type="NCBIfam" id="TIGR03694">
    <property type="entry name" value="exosort_acyl"/>
    <property type="match status" value="1"/>
</dbReference>
<dbReference type="SUPFAM" id="SSF55729">
    <property type="entry name" value="Acyl-CoA N-acyltransferases (Nat)"/>
    <property type="match status" value="1"/>
</dbReference>
<name>A0AAW8QVF0_9ALTE</name>
<keyword evidence="1" id="KW-0012">Acyltransferase</keyword>
<proteinExistence type="predicted"/>
<evidence type="ECO:0000313" key="2">
    <source>
        <dbReference type="Proteomes" id="UP001249020"/>
    </source>
</evidence>
<dbReference type="RefSeq" id="WP_311359911.1">
    <property type="nucleotide sequence ID" value="NZ_JAVRIE010000001.1"/>
</dbReference>
<dbReference type="Gene3D" id="3.40.630.30">
    <property type="match status" value="1"/>
</dbReference>
<accession>A0AAW8QVF0</accession>
<gene>
    <name evidence="1" type="ORF">RM544_00940</name>
</gene>
<comment type="caution">
    <text evidence="1">The sequence shown here is derived from an EMBL/GenBank/DDBJ whole genome shotgun (WGS) entry which is preliminary data.</text>
</comment>
<dbReference type="Pfam" id="PF13444">
    <property type="entry name" value="Acetyltransf_5"/>
    <property type="match status" value="1"/>
</dbReference>
<keyword evidence="2" id="KW-1185">Reference proteome</keyword>
<sequence length="282" mass="32427">MASTQKSGLQFSINNIQDYIMNKGLLGAIRNWIAMRKQRKEAEEISFHFSQFLTPVIANSDFKQDLSSKLRHDVYCEELHYEDCRDDGLESDEFDAYSKHALIQHIKSRTYAGTVRVISPESDKQLLPIEKHCLDSVLDHEYLPSNFPREDICEISRLAVPSAFRRRASDKFVGAATGTINEFIDSDKELRCFPFIAVGLYFSAAALCLKLGKKHAYMMMEPKLAKSMSYVGIKFEQIGPVIEYHGQRAPYYINRDMLFANLSKDFTFMLENIRKSLYAQTL</sequence>
<dbReference type="InterPro" id="IPR016181">
    <property type="entry name" value="Acyl_CoA_acyltransferase"/>
</dbReference>